<accession>A0ABW0BJG3</accession>
<dbReference type="RefSeq" id="WP_378590440.1">
    <property type="nucleotide sequence ID" value="NZ_JBHSKD010000011.1"/>
</dbReference>
<dbReference type="Gene3D" id="3.20.80.10">
    <property type="entry name" value="Regulatory factor, effector binding domain"/>
    <property type="match status" value="1"/>
</dbReference>
<evidence type="ECO:0000259" key="1">
    <source>
        <dbReference type="Pfam" id="PF06445"/>
    </source>
</evidence>
<gene>
    <name evidence="2" type="ORF">ACFPGP_12130</name>
</gene>
<name>A0ABW0BJG3_9ACTN</name>
<dbReference type="SUPFAM" id="SSF55136">
    <property type="entry name" value="Probable bacterial effector-binding domain"/>
    <property type="match status" value="1"/>
</dbReference>
<proteinExistence type="predicted"/>
<sequence>MPSMDMEHSLEASYRARRTPAWVGPPSGQFLMVDGRGDPNTVPEYAASIGALYPLAYGLRFALKRAGTVDAKVLPLEGLWSLADGRHHWAAADRAAWCWTMMIRVPDQVTAELLEQVREQAGRKADVSPRLADVRLDRYHEGLCAQVLHVGPYDQEGPTIEGLHAFIEAAGRHLSGDHHEIYLSDPGRTAPERLRTILRQPVR</sequence>
<evidence type="ECO:0000313" key="2">
    <source>
        <dbReference type="EMBL" id="MFC5177425.1"/>
    </source>
</evidence>
<protein>
    <submittedName>
        <fullName evidence="2">GyrI-like domain-containing protein</fullName>
    </submittedName>
</protein>
<dbReference type="Pfam" id="PF06445">
    <property type="entry name" value="GyrI-like"/>
    <property type="match status" value="1"/>
</dbReference>
<dbReference type="EMBL" id="JBHSKD010000011">
    <property type="protein sequence ID" value="MFC5177425.1"/>
    <property type="molecule type" value="Genomic_DNA"/>
</dbReference>
<dbReference type="InterPro" id="IPR011256">
    <property type="entry name" value="Reg_factor_effector_dom_sf"/>
</dbReference>
<organism evidence="2 3">
    <name type="scientific">Nocardioides taihuensis</name>
    <dbReference type="NCBI Taxonomy" id="1835606"/>
    <lineage>
        <taxon>Bacteria</taxon>
        <taxon>Bacillati</taxon>
        <taxon>Actinomycetota</taxon>
        <taxon>Actinomycetes</taxon>
        <taxon>Propionibacteriales</taxon>
        <taxon>Nocardioidaceae</taxon>
        <taxon>Nocardioides</taxon>
    </lineage>
</organism>
<dbReference type="Proteomes" id="UP001596087">
    <property type="component" value="Unassembled WGS sequence"/>
</dbReference>
<dbReference type="InterPro" id="IPR029442">
    <property type="entry name" value="GyrI-like"/>
</dbReference>
<reference evidence="3" key="1">
    <citation type="journal article" date="2019" name="Int. J. Syst. Evol. Microbiol.">
        <title>The Global Catalogue of Microorganisms (GCM) 10K type strain sequencing project: providing services to taxonomists for standard genome sequencing and annotation.</title>
        <authorList>
            <consortium name="The Broad Institute Genomics Platform"/>
            <consortium name="The Broad Institute Genome Sequencing Center for Infectious Disease"/>
            <person name="Wu L."/>
            <person name="Ma J."/>
        </authorList>
    </citation>
    <scope>NUCLEOTIDE SEQUENCE [LARGE SCALE GENOMIC DNA]</scope>
    <source>
        <strain evidence="3">DFY41</strain>
    </source>
</reference>
<comment type="caution">
    <text evidence="2">The sequence shown here is derived from an EMBL/GenBank/DDBJ whole genome shotgun (WGS) entry which is preliminary data.</text>
</comment>
<keyword evidence="3" id="KW-1185">Reference proteome</keyword>
<evidence type="ECO:0000313" key="3">
    <source>
        <dbReference type="Proteomes" id="UP001596087"/>
    </source>
</evidence>
<feature type="domain" description="GyrI-like small molecule binding" evidence="1">
    <location>
        <begin position="30"/>
        <end position="201"/>
    </location>
</feature>